<sequence length="404" mass="45997">MFLENSLFSNKRASQRSIPLGASVAEVGNSKRSGSPKYNERAKAPRLDPKLGSPLLLLSPEEGGFRLYKPDEDKFYETKSDFSVYRFLASSGKWFLVVDSRWDLYIIDVFSEEKIHLPPLESIQGGLYMVEREGSNDFKVTLIGGSLKGHWCVHTTEYLRGLLWVDDKNGDFVVVWQFEQGQFLGFCKKGDLHYRDIPIRVDVRREFRGLQDVVLKGYNLYILVNRSFIRHLDLSGQDGFKDVSATPRFPIWVSAFGRDLGISEIKKVISFSDSIAVTTSGDVLLVFTTAFESLGERSRIFHVYKRDPEKELKRNICGTSLVEVESIGDEALFFDFGITVPADHTLGIEPNCIYFTRNDRFGHKDGSIPCLVDICVYNIATRTFKRFPSLSNLKLKDAMWFLPS</sequence>
<dbReference type="Proteomes" id="UP000516314">
    <property type="component" value="Chromosome 2"/>
</dbReference>
<proteinExistence type="predicted"/>
<organism evidence="2 3">
    <name type="scientific">Arabidopsis thaliana</name>
    <name type="common">Mouse-ear cress</name>
    <dbReference type="NCBI Taxonomy" id="3702"/>
    <lineage>
        <taxon>Eukaryota</taxon>
        <taxon>Viridiplantae</taxon>
        <taxon>Streptophyta</taxon>
        <taxon>Embryophyta</taxon>
        <taxon>Tracheophyta</taxon>
        <taxon>Spermatophyta</taxon>
        <taxon>Magnoliopsida</taxon>
        <taxon>eudicotyledons</taxon>
        <taxon>Gunneridae</taxon>
        <taxon>Pentapetalae</taxon>
        <taxon>rosids</taxon>
        <taxon>malvids</taxon>
        <taxon>Brassicales</taxon>
        <taxon>Brassicaceae</taxon>
        <taxon>Camelineae</taxon>
        <taxon>Arabidopsis</taxon>
    </lineage>
</organism>
<dbReference type="InterPro" id="IPR005174">
    <property type="entry name" value="KIB1-4_b-propeller"/>
</dbReference>
<dbReference type="PANTHER" id="PTHR44259">
    <property type="entry name" value="OS07G0183000 PROTEIN-RELATED"/>
    <property type="match status" value="1"/>
</dbReference>
<protein>
    <submittedName>
        <fullName evidence="2">(thale cress) hypothetical protein</fullName>
    </submittedName>
</protein>
<accession>A0A7G2ECS8</accession>
<feature type="domain" description="KIB1-4 beta-propeller" evidence="1">
    <location>
        <begin position="67"/>
        <end position="378"/>
    </location>
</feature>
<gene>
    <name evidence="2" type="ORF">AT9943_LOCUS7534</name>
</gene>
<reference evidence="2 3" key="1">
    <citation type="submission" date="2020-09" db="EMBL/GenBank/DDBJ databases">
        <authorList>
            <person name="Ashkenazy H."/>
        </authorList>
    </citation>
    <scope>NUCLEOTIDE SEQUENCE [LARGE SCALE GENOMIC DNA]</scope>
    <source>
        <strain evidence="3">cv. Cdm-0</strain>
    </source>
</reference>
<evidence type="ECO:0000259" key="1">
    <source>
        <dbReference type="Pfam" id="PF03478"/>
    </source>
</evidence>
<dbReference type="EMBL" id="LR881467">
    <property type="protein sequence ID" value="CAD5319350.1"/>
    <property type="molecule type" value="Genomic_DNA"/>
</dbReference>
<dbReference type="Pfam" id="PF03478">
    <property type="entry name" value="Beta-prop_KIB1-4"/>
    <property type="match status" value="1"/>
</dbReference>
<evidence type="ECO:0000313" key="3">
    <source>
        <dbReference type="Proteomes" id="UP000516314"/>
    </source>
</evidence>
<name>A0A7G2ECS8_ARATH</name>
<dbReference type="PANTHER" id="PTHR44259:SF73">
    <property type="entry name" value="F-BOX PROTEIN (DUF295)"/>
    <property type="match status" value="1"/>
</dbReference>
<dbReference type="InterPro" id="IPR050942">
    <property type="entry name" value="F-box_BR-signaling"/>
</dbReference>
<evidence type="ECO:0000313" key="2">
    <source>
        <dbReference type="EMBL" id="CAD5319350.1"/>
    </source>
</evidence>
<dbReference type="AlphaFoldDB" id="A0A7G2ECS8"/>